<dbReference type="AlphaFoldDB" id="A0A1C4ZAM4"/>
<organism evidence="1 2">
    <name type="scientific">Micromonospora chokoriensis</name>
    <dbReference type="NCBI Taxonomy" id="356851"/>
    <lineage>
        <taxon>Bacteria</taxon>
        <taxon>Bacillati</taxon>
        <taxon>Actinomycetota</taxon>
        <taxon>Actinomycetes</taxon>
        <taxon>Micromonosporales</taxon>
        <taxon>Micromonosporaceae</taxon>
        <taxon>Micromonospora</taxon>
    </lineage>
</organism>
<keyword evidence="2" id="KW-1185">Reference proteome</keyword>
<evidence type="ECO:0000313" key="2">
    <source>
        <dbReference type="Proteomes" id="UP000198224"/>
    </source>
</evidence>
<accession>A0A1C4ZAM4</accession>
<dbReference type="Proteomes" id="UP000198224">
    <property type="component" value="Chromosome I"/>
</dbReference>
<gene>
    <name evidence="1" type="ORF">GA0070612_6095</name>
</gene>
<dbReference type="RefSeq" id="WP_408630524.1">
    <property type="nucleotide sequence ID" value="NZ_LT607409.1"/>
</dbReference>
<dbReference type="Pfam" id="PF19564">
    <property type="entry name" value="DUF6086"/>
    <property type="match status" value="1"/>
</dbReference>
<protein>
    <submittedName>
        <fullName evidence="1">Uncharacterized protein</fullName>
    </submittedName>
</protein>
<sequence length="117" mass="12789">MSYYFTVSGDDVWDPALRIGHLFVSLADGAAVVLGIPSGLAPSDDDTCEVDPQVFPRFVGALFECYSESRHPVRRDLIRGILLTSLVLLDRGGLEVPPGFRGERELVEAVRLLAKAM</sequence>
<proteinExistence type="predicted"/>
<reference evidence="2" key="1">
    <citation type="submission" date="2016-06" db="EMBL/GenBank/DDBJ databases">
        <authorList>
            <person name="Varghese N."/>
            <person name="Submissions Spin"/>
        </authorList>
    </citation>
    <scope>NUCLEOTIDE SEQUENCE [LARGE SCALE GENOMIC DNA]</scope>
    <source>
        <strain evidence="2">DSM 45160</strain>
    </source>
</reference>
<dbReference type="EMBL" id="LT607409">
    <property type="protein sequence ID" value="SCF30063.1"/>
    <property type="molecule type" value="Genomic_DNA"/>
</dbReference>
<evidence type="ECO:0000313" key="1">
    <source>
        <dbReference type="EMBL" id="SCF30063.1"/>
    </source>
</evidence>
<name>A0A1C4ZAM4_9ACTN</name>
<dbReference type="InterPro" id="IPR045732">
    <property type="entry name" value="DUF6086"/>
</dbReference>